<dbReference type="AlphaFoldDB" id="A0A1I7WX33"/>
<reference evidence="3" key="1">
    <citation type="submission" date="2016-11" db="UniProtKB">
        <authorList>
            <consortium name="WormBaseParasite"/>
        </authorList>
    </citation>
    <scope>IDENTIFICATION</scope>
</reference>
<proteinExistence type="predicted"/>
<keyword evidence="1" id="KW-0472">Membrane</keyword>
<feature type="transmembrane region" description="Helical" evidence="1">
    <location>
        <begin position="12"/>
        <end position="34"/>
    </location>
</feature>
<feature type="transmembrane region" description="Helical" evidence="1">
    <location>
        <begin position="63"/>
        <end position="81"/>
    </location>
</feature>
<evidence type="ECO:0000313" key="3">
    <source>
        <dbReference type="WBParaSite" id="Hba_09765"/>
    </source>
</evidence>
<protein>
    <submittedName>
        <fullName evidence="3">Secreted protein</fullName>
    </submittedName>
</protein>
<accession>A0A1I7WX33</accession>
<keyword evidence="2" id="KW-1185">Reference proteome</keyword>
<keyword evidence="1" id="KW-0812">Transmembrane</keyword>
<dbReference type="WBParaSite" id="Hba_09765">
    <property type="protein sequence ID" value="Hba_09765"/>
    <property type="gene ID" value="Hba_09765"/>
</dbReference>
<evidence type="ECO:0000256" key="1">
    <source>
        <dbReference type="SAM" id="Phobius"/>
    </source>
</evidence>
<organism evidence="2 3">
    <name type="scientific">Heterorhabditis bacteriophora</name>
    <name type="common">Entomopathogenic nematode worm</name>
    <dbReference type="NCBI Taxonomy" id="37862"/>
    <lineage>
        <taxon>Eukaryota</taxon>
        <taxon>Metazoa</taxon>
        <taxon>Ecdysozoa</taxon>
        <taxon>Nematoda</taxon>
        <taxon>Chromadorea</taxon>
        <taxon>Rhabditida</taxon>
        <taxon>Rhabditina</taxon>
        <taxon>Rhabditomorpha</taxon>
        <taxon>Strongyloidea</taxon>
        <taxon>Heterorhabditidae</taxon>
        <taxon>Heterorhabditis</taxon>
    </lineage>
</organism>
<evidence type="ECO:0000313" key="2">
    <source>
        <dbReference type="Proteomes" id="UP000095283"/>
    </source>
</evidence>
<sequence length="101" mass="11677">MWQQSPSRRGFSFLCFVYFISIMFIIFRCAPLPLNWNNTSKTISVAPSLGTHPVLSQFTPINLSHLFCFPVYFSSLFLFDLNLARLFIDRSTCLSNSPPFR</sequence>
<dbReference type="Proteomes" id="UP000095283">
    <property type="component" value="Unplaced"/>
</dbReference>
<keyword evidence="1" id="KW-1133">Transmembrane helix</keyword>
<name>A0A1I7WX33_HETBA</name>